<comment type="caution">
    <text evidence="2">The sequence shown here is derived from an EMBL/GenBank/DDBJ whole genome shotgun (WGS) entry which is preliminary data.</text>
</comment>
<dbReference type="Proteomes" id="UP001472677">
    <property type="component" value="Unassembled WGS sequence"/>
</dbReference>
<reference evidence="2 3" key="1">
    <citation type="journal article" date="2024" name="G3 (Bethesda)">
        <title>Genome assembly of Hibiscus sabdariffa L. provides insights into metabolisms of medicinal natural products.</title>
        <authorList>
            <person name="Kim T."/>
        </authorList>
    </citation>
    <scope>NUCLEOTIDE SEQUENCE [LARGE SCALE GENOMIC DNA]</scope>
    <source>
        <strain evidence="2">TK-2024</strain>
        <tissue evidence="2">Old leaves</tissue>
    </source>
</reference>
<accession>A0ABR2CCG3</accession>
<gene>
    <name evidence="2" type="ORF">V6N12_032387</name>
</gene>
<evidence type="ECO:0000256" key="1">
    <source>
        <dbReference type="SAM" id="MobiDB-lite"/>
    </source>
</evidence>
<proteinExistence type="predicted"/>
<protein>
    <submittedName>
        <fullName evidence="2">Uncharacterized protein</fullName>
    </submittedName>
</protein>
<evidence type="ECO:0000313" key="2">
    <source>
        <dbReference type="EMBL" id="KAK8517190.1"/>
    </source>
</evidence>
<feature type="region of interest" description="Disordered" evidence="1">
    <location>
        <begin position="1"/>
        <end position="28"/>
    </location>
</feature>
<name>A0ABR2CCG3_9ROSI</name>
<sequence>MTLVDSASSSDDEVSDSKHQPWTSPLPPPLFSPNAQVPVLSLTNQQPENFEMPSVLLISPTVSHASGNDHASVVVAVVAERAGALFPLISKEGFIPFILLCLLAPHPLISEQLSILHVISGPIRNGSGSYPSSCHSVGCVMQLLRIPASSKNVPRNQVNSSFAERENDYGKDAFFSLNELTPLACNHLQLYPYHLPACQLATFLFLSSVLIDYITNFKGTVKKARAKGVKGERRVIEHFNKVASVSEAKWVGGDGQDPTNNNGTYIG</sequence>
<keyword evidence="3" id="KW-1185">Reference proteome</keyword>
<evidence type="ECO:0000313" key="3">
    <source>
        <dbReference type="Proteomes" id="UP001472677"/>
    </source>
</evidence>
<dbReference type="EMBL" id="JBBPBM010000056">
    <property type="protein sequence ID" value="KAK8517190.1"/>
    <property type="molecule type" value="Genomic_DNA"/>
</dbReference>
<organism evidence="2 3">
    <name type="scientific">Hibiscus sabdariffa</name>
    <name type="common">roselle</name>
    <dbReference type="NCBI Taxonomy" id="183260"/>
    <lineage>
        <taxon>Eukaryota</taxon>
        <taxon>Viridiplantae</taxon>
        <taxon>Streptophyta</taxon>
        <taxon>Embryophyta</taxon>
        <taxon>Tracheophyta</taxon>
        <taxon>Spermatophyta</taxon>
        <taxon>Magnoliopsida</taxon>
        <taxon>eudicotyledons</taxon>
        <taxon>Gunneridae</taxon>
        <taxon>Pentapetalae</taxon>
        <taxon>rosids</taxon>
        <taxon>malvids</taxon>
        <taxon>Malvales</taxon>
        <taxon>Malvaceae</taxon>
        <taxon>Malvoideae</taxon>
        <taxon>Hibiscus</taxon>
    </lineage>
</organism>